<dbReference type="InterPro" id="IPR011009">
    <property type="entry name" value="Kinase-like_dom_sf"/>
</dbReference>
<dbReference type="InterPro" id="IPR003100">
    <property type="entry name" value="PAZ_dom"/>
</dbReference>
<dbReference type="InterPro" id="IPR036397">
    <property type="entry name" value="RNaseH_sf"/>
</dbReference>
<proteinExistence type="predicted"/>
<evidence type="ECO:0008006" key="7">
    <source>
        <dbReference type="Google" id="ProtNLM"/>
    </source>
</evidence>
<organism evidence="5 6">
    <name type="scientific">Rhizophagus clarus</name>
    <dbReference type="NCBI Taxonomy" id="94130"/>
    <lineage>
        <taxon>Eukaryota</taxon>
        <taxon>Fungi</taxon>
        <taxon>Fungi incertae sedis</taxon>
        <taxon>Mucoromycota</taxon>
        <taxon>Glomeromycotina</taxon>
        <taxon>Glomeromycetes</taxon>
        <taxon>Glomerales</taxon>
        <taxon>Glomeraceae</taxon>
        <taxon>Rhizophagus</taxon>
    </lineage>
</organism>
<dbReference type="InterPro" id="IPR045246">
    <property type="entry name" value="Piwi_ago-like"/>
</dbReference>
<comment type="caution">
    <text evidence="5">The sequence shown here is derived from an EMBL/GenBank/DDBJ whole genome shotgun (WGS) entry which is preliminary data.</text>
</comment>
<feature type="domain" description="Piwi" evidence="4">
    <location>
        <begin position="1530"/>
        <end position="1832"/>
    </location>
</feature>
<protein>
    <recommendedName>
        <fullName evidence="7">Protein kinase domain-containing protein</fullName>
    </recommendedName>
</protein>
<dbReference type="InterPro" id="IPR012337">
    <property type="entry name" value="RNaseH-like_sf"/>
</dbReference>
<dbReference type="Pfam" id="PF08699">
    <property type="entry name" value="ArgoL1"/>
    <property type="match status" value="1"/>
</dbReference>
<dbReference type="PROSITE" id="PS50822">
    <property type="entry name" value="PIWI"/>
    <property type="match status" value="1"/>
</dbReference>
<dbReference type="SUPFAM" id="SSF53098">
    <property type="entry name" value="Ribonuclease H-like"/>
    <property type="match status" value="1"/>
</dbReference>
<keyword evidence="6" id="KW-1185">Reference proteome</keyword>
<dbReference type="SUPFAM" id="SSF56112">
    <property type="entry name" value="Protein kinase-like (PK-like)"/>
    <property type="match status" value="1"/>
</dbReference>
<keyword evidence="1" id="KW-0472">Membrane</keyword>
<dbReference type="InterPro" id="IPR036085">
    <property type="entry name" value="PAZ_dom_sf"/>
</dbReference>
<dbReference type="PROSITE" id="PS50821">
    <property type="entry name" value="PAZ"/>
    <property type="match status" value="1"/>
</dbReference>
<dbReference type="Pfam" id="PF02170">
    <property type="entry name" value="PAZ"/>
    <property type="match status" value="1"/>
</dbReference>
<dbReference type="Pfam" id="PF16488">
    <property type="entry name" value="ArgoL2"/>
    <property type="match status" value="1"/>
</dbReference>
<feature type="domain" description="PAZ" evidence="3">
    <location>
        <begin position="1250"/>
        <end position="1359"/>
    </location>
</feature>
<dbReference type="PANTHER" id="PTHR22891">
    <property type="entry name" value="EUKARYOTIC TRANSLATION INITIATION FACTOR 2C"/>
    <property type="match status" value="1"/>
</dbReference>
<dbReference type="SMART" id="SM00950">
    <property type="entry name" value="Piwi"/>
    <property type="match status" value="1"/>
</dbReference>
<dbReference type="Pfam" id="PF07714">
    <property type="entry name" value="PK_Tyr_Ser-Thr"/>
    <property type="match status" value="1"/>
</dbReference>
<dbReference type="Gene3D" id="3.30.420.10">
    <property type="entry name" value="Ribonuclease H-like superfamily/Ribonuclease H"/>
    <property type="match status" value="1"/>
</dbReference>
<dbReference type="Pfam" id="PF16486">
    <property type="entry name" value="ArgoN"/>
    <property type="match status" value="1"/>
</dbReference>
<keyword evidence="1" id="KW-0812">Transmembrane</keyword>
<dbReference type="Gene3D" id="1.10.510.10">
    <property type="entry name" value="Transferase(Phosphotransferase) domain 1"/>
    <property type="match status" value="1"/>
</dbReference>
<evidence type="ECO:0000259" key="2">
    <source>
        <dbReference type="PROSITE" id="PS50011"/>
    </source>
</evidence>
<dbReference type="InterPro" id="IPR001245">
    <property type="entry name" value="Ser-Thr/Tyr_kinase_cat_dom"/>
</dbReference>
<accession>A0A2Z6RBC6</accession>
<dbReference type="Pfam" id="PF02171">
    <property type="entry name" value="Piwi"/>
    <property type="match status" value="1"/>
</dbReference>
<dbReference type="Gene3D" id="3.40.50.2300">
    <property type="match status" value="1"/>
</dbReference>
<reference evidence="5 6" key="1">
    <citation type="submission" date="2017-11" db="EMBL/GenBank/DDBJ databases">
        <title>The genome of Rhizophagus clarus HR1 reveals common genetic basis of auxotrophy among arbuscular mycorrhizal fungi.</title>
        <authorList>
            <person name="Kobayashi Y."/>
        </authorList>
    </citation>
    <scope>NUCLEOTIDE SEQUENCE [LARGE SCALE GENOMIC DNA]</scope>
    <source>
        <strain evidence="5 6">HR1</strain>
    </source>
</reference>
<dbReference type="Proteomes" id="UP000247702">
    <property type="component" value="Unassembled WGS sequence"/>
</dbReference>
<evidence type="ECO:0000259" key="3">
    <source>
        <dbReference type="PROSITE" id="PS50821"/>
    </source>
</evidence>
<dbReference type="CDD" id="cd04657">
    <property type="entry name" value="Piwi_ago-like"/>
    <property type="match status" value="1"/>
</dbReference>
<dbReference type="SMART" id="SM01163">
    <property type="entry name" value="DUF1785"/>
    <property type="match status" value="1"/>
</dbReference>
<feature type="domain" description="Protein kinase" evidence="2">
    <location>
        <begin position="29"/>
        <end position="293"/>
    </location>
</feature>
<name>A0A2Z6RBC6_9GLOM</name>
<dbReference type="SUPFAM" id="SSF101690">
    <property type="entry name" value="PAZ domain"/>
    <property type="match status" value="1"/>
</dbReference>
<dbReference type="EMBL" id="BEXD01001613">
    <property type="protein sequence ID" value="GBB94959.1"/>
    <property type="molecule type" value="Genomic_DNA"/>
</dbReference>
<evidence type="ECO:0000256" key="1">
    <source>
        <dbReference type="SAM" id="Phobius"/>
    </source>
</evidence>
<feature type="transmembrane region" description="Helical" evidence="1">
    <location>
        <begin position="1017"/>
        <end position="1037"/>
    </location>
</feature>
<dbReference type="PROSITE" id="PS50011">
    <property type="entry name" value="PROTEIN_KINASE_DOM"/>
    <property type="match status" value="1"/>
</dbReference>
<dbReference type="InterPro" id="IPR014811">
    <property type="entry name" value="ArgoL1"/>
</dbReference>
<dbReference type="STRING" id="94130.A0A2Z6RBC6"/>
<dbReference type="InterPro" id="IPR032473">
    <property type="entry name" value="Argonaute_Mid_dom"/>
</dbReference>
<dbReference type="GO" id="GO:0005524">
    <property type="term" value="F:ATP binding"/>
    <property type="evidence" value="ECO:0007669"/>
    <property type="project" value="InterPro"/>
</dbReference>
<sequence>MSTDTNNTFSIEKYVYENDISCLRYDLFFDIEEMDGSSVNNKVYKAIWNNTYVTLKSFNTDNVTITKEIVREILIHRKLLTNDYIKYYGITISPDSNKCLLVMDYAEGGTLRNYLNEKFSSMDWQSKCEFAFEIIMAIKSMHEEGIVHEDLNSNNILVHHDSIKISDIGLSRRFKDTSSYDTLPYDAPEGFFNIVNEKLHLSEQIEKLKKCNVYSVGVLLWEMSSGKKPFSDREYNTDLAKEIAQGLRESKVEGIPEEYFDICTKSWNGDPDMRPTIQEVYILITRYFSHLLIKELKLDHGLFMDGNSMKLGEQPVVRIESLELENARSYREYEDIRPSVYISINDGNTKSFNEAIKPSELCIDLPTSDYTYSINDVGSLKSSNIEKDTYNHMLFAKQFTVGQKLFIDDLSSYTPKQINTFKLLLIWALDSAKSIIKGQFSDYFFLNFFPNIRTLNGKKLNNPEELIRWMNDLYGGEDIEAIYYDDFVPLSESDLDISTFTNSKQPGIVNFKEKMSLEMWIGNSLCSNLIRWVMKFHFLQGLIIKKDFCKGIILEFSDRTALNFVNVPDIEIINKSYVEIIIPKTSLEDLFINRNMYSVKDVQSFQFAKDIITPEDVFNVGYLGYLMVKCEQYVITLNVTKLSKEFKQAAENAIESMNPITDLQNLFDEYGQAFPTRIVLGKLYRFPLRIYNLAKNSSSLTRKEELGETPFESLKPYLDCFDVTHFFKDDDGKVTTIEAECLQNLSNYTDDNLGIVEFDNVISTHHLLDMEQQNKIDTILNVKDNYKIIMTGIDDLKELEITKNNRYRKEIYTKVVFEETNFKFFGTIISKDNSKVEDYFVIFFMNSRNGFFVSITPLSESSIDIRECYVLWMIVGIPSKVNVFSPRNRELHVNYTIKEQITFRLDDDDSYYPIKTLFQLTKGDTIFVNTYFPVIGYGLKFVNWSKDFIYLQLFKDHIASEDYYDNRTLIINVHICVMPSDHKVLKLDNSNEEYCVDLIGCTLSDENFIREDAQQEGYYLFNFILGFSFLLKIIYFYSFEVINFVKRPSLGRQGREICVRANFFEITKLPKADIYQYDLSITPNVPYSLTREIFQKFEDLFRSKLRNTSLVFDGRKYIFSRNPLPFDNSAIFDITLPEDENSTLKQRTFKIKLKKVSKINMDELQRFLIGKVKRTPRVLKAITVLNSIIKHQTSMKYVPSGKSFYTRNGFKSLTGIAEAWQGYYQSARPTPGKMMINIDLNAAVFCESGPLVNIVVKLLGKRSPNDLRGGINERDRNILEKVLKNYQIRVIHRKTSQHYHILKITPQDAHGTKFNVDGHMIGVASYFQEKYKRLDYPYLPCVMVEEEVFLPMEICEIIENQRYFRKLNDRQNSEIIKFTCQPPYLRENKIKTGIKELDYGSKHMAQFDMKVSHEMAIVKARILPTPTINYHSSSKEASFIPKGGVWNLKDKKLAIGATLRSWSVLVFGPDNDQSVERFVRELINTCSNVGMNISNKKPPIMHANTQGNVEESLKQAWIRAGNAANSKPQLVVCVLPNTSSQLYGTIKYVGDTTIGVVTQCIQSKYLLQAKDQYFSNVSLKINTKLGGTNSFLTLKQNPFLNEKVSILMGADVIHPGVSENYCPSIAALCASINPGASRYAASIRLQHGVRTEIISELADMVKNMLKTFYQTCRRKPERILFYRDGVSENQFKQVLKSEVKAIKSACHSLEQGYSPKVTFVIVQKRHHTRFFPVDIKDSDRTGNCLPGTLIETGVTHPAEFDFYLQSHAGLQGTCRPIHYHVSHDENRFTSDSLQTLSYNLCYIYARCTRAVSIVPPIYYAHLACKRARFHIRDNFSESSSTTEENTQMTFGTTKSELLNVMYFI</sequence>
<dbReference type="GO" id="GO:0004672">
    <property type="term" value="F:protein kinase activity"/>
    <property type="evidence" value="ECO:0007669"/>
    <property type="project" value="InterPro"/>
</dbReference>
<dbReference type="InterPro" id="IPR032474">
    <property type="entry name" value="Argonaute_N"/>
</dbReference>
<dbReference type="CDD" id="cd02846">
    <property type="entry name" value="PAZ_argonaute_like"/>
    <property type="match status" value="1"/>
</dbReference>
<evidence type="ECO:0000259" key="4">
    <source>
        <dbReference type="PROSITE" id="PS50822"/>
    </source>
</evidence>
<gene>
    <name evidence="5" type="ORF">RclHR1_02450012</name>
</gene>
<keyword evidence="1" id="KW-1133">Transmembrane helix</keyword>
<evidence type="ECO:0000313" key="5">
    <source>
        <dbReference type="EMBL" id="GBB94959.1"/>
    </source>
</evidence>
<dbReference type="InterPro" id="IPR003165">
    <property type="entry name" value="Piwi"/>
</dbReference>
<dbReference type="Gene3D" id="2.170.260.10">
    <property type="entry name" value="paz domain"/>
    <property type="match status" value="1"/>
</dbReference>
<evidence type="ECO:0000313" key="6">
    <source>
        <dbReference type="Proteomes" id="UP000247702"/>
    </source>
</evidence>
<dbReference type="InterPro" id="IPR000719">
    <property type="entry name" value="Prot_kinase_dom"/>
</dbReference>
<dbReference type="InterPro" id="IPR032472">
    <property type="entry name" value="ArgoL2"/>
</dbReference>
<dbReference type="Pfam" id="PF16487">
    <property type="entry name" value="ArgoMid"/>
    <property type="match status" value="1"/>
</dbReference>
<dbReference type="GO" id="GO:0003723">
    <property type="term" value="F:RNA binding"/>
    <property type="evidence" value="ECO:0007669"/>
    <property type="project" value="InterPro"/>
</dbReference>